<keyword evidence="2" id="KW-0472">Membrane</keyword>
<dbReference type="AlphaFoldDB" id="A0A1P8WJ44"/>
<dbReference type="EMBL" id="CP017641">
    <property type="protein sequence ID" value="APZ94082.1"/>
    <property type="molecule type" value="Genomic_DNA"/>
</dbReference>
<dbReference type="InterPro" id="IPR011453">
    <property type="entry name" value="DUF1559"/>
</dbReference>
<dbReference type="PROSITE" id="PS00409">
    <property type="entry name" value="PROKAR_NTER_METHYL"/>
    <property type="match status" value="1"/>
</dbReference>
<dbReference type="NCBIfam" id="TIGR02532">
    <property type="entry name" value="IV_pilin_GFxxxE"/>
    <property type="match status" value="1"/>
</dbReference>
<feature type="domain" description="DUF1559" evidence="3">
    <location>
        <begin position="57"/>
        <end position="320"/>
    </location>
</feature>
<gene>
    <name evidence="4" type="ORF">Fuma_03703</name>
</gene>
<protein>
    <submittedName>
        <fullName evidence="4">Putative major pilin subunit</fullName>
    </submittedName>
</protein>
<dbReference type="PANTHER" id="PTHR30093">
    <property type="entry name" value="GENERAL SECRETION PATHWAY PROTEIN G"/>
    <property type="match status" value="1"/>
</dbReference>
<dbReference type="Pfam" id="PF07596">
    <property type="entry name" value="SBP_bac_10"/>
    <property type="match status" value="1"/>
</dbReference>
<dbReference type="NCBIfam" id="TIGR04294">
    <property type="entry name" value="pre_pil_HX9DG"/>
    <property type="match status" value="1"/>
</dbReference>
<keyword evidence="5" id="KW-1185">Reference proteome</keyword>
<dbReference type="STRING" id="1891926.Fuma_03703"/>
<dbReference type="OrthoDB" id="249131at2"/>
<evidence type="ECO:0000313" key="5">
    <source>
        <dbReference type="Proteomes" id="UP000187735"/>
    </source>
</evidence>
<evidence type="ECO:0000259" key="3">
    <source>
        <dbReference type="Pfam" id="PF07596"/>
    </source>
</evidence>
<dbReference type="KEGG" id="fmr:Fuma_03703"/>
<feature type="compositionally biased region" description="Low complexity" evidence="1">
    <location>
        <begin position="1"/>
        <end position="18"/>
    </location>
</feature>
<dbReference type="InterPro" id="IPR027558">
    <property type="entry name" value="Pre_pil_HX9DG_C"/>
</dbReference>
<accession>A0A1P8WJ44</accession>
<dbReference type="RefSeq" id="WP_083732146.1">
    <property type="nucleotide sequence ID" value="NZ_CP017641.1"/>
</dbReference>
<dbReference type="Gene3D" id="3.30.700.10">
    <property type="entry name" value="Glycoprotein, Type 4 Pilin"/>
    <property type="match status" value="1"/>
</dbReference>
<dbReference type="SUPFAM" id="SSF54523">
    <property type="entry name" value="Pili subunits"/>
    <property type="match status" value="1"/>
</dbReference>
<evidence type="ECO:0000256" key="2">
    <source>
        <dbReference type="SAM" id="Phobius"/>
    </source>
</evidence>
<feature type="transmembrane region" description="Helical" evidence="2">
    <location>
        <begin position="33"/>
        <end position="56"/>
    </location>
</feature>
<feature type="region of interest" description="Disordered" evidence="1">
    <location>
        <begin position="1"/>
        <end position="21"/>
    </location>
</feature>
<evidence type="ECO:0000313" key="4">
    <source>
        <dbReference type="EMBL" id="APZ94082.1"/>
    </source>
</evidence>
<keyword evidence="2" id="KW-0812">Transmembrane</keyword>
<dbReference type="InterPro" id="IPR012902">
    <property type="entry name" value="N_methyl_site"/>
</dbReference>
<dbReference type="InterPro" id="IPR045584">
    <property type="entry name" value="Pilin-like"/>
</dbReference>
<dbReference type="Proteomes" id="UP000187735">
    <property type="component" value="Chromosome"/>
</dbReference>
<dbReference type="Pfam" id="PF07963">
    <property type="entry name" value="N_methyl"/>
    <property type="match status" value="1"/>
</dbReference>
<proteinExistence type="predicted"/>
<evidence type="ECO:0000256" key="1">
    <source>
        <dbReference type="SAM" id="MobiDB-lite"/>
    </source>
</evidence>
<sequence>MRWLENSSPPQSGSGNPQINSGIRHAARRKRGFTLIELLVVIAIIAILISLLLPAVQQAREAARRTQCKNNLKQLGLAMHNYHDTVGVFPFGFDERETLWTAMILPQIEQANLYNTFVWQESGLGNWDSGGANEAACGTLIPAFRCPSMAIAEHIDNNGIVGRVPISYRAVSGSNAPSDDLSTIPVGHPNAVALESQTGLNGMFYGCSSTRIRDLTDGTSSTLMVGESYCDPTYVRDGQGFDYWQFGSPQTGGWDCREGDRGGTEYSEGLGSCYPKMNGRLDPLVPGVLAELSFGSYHIGGAQFSLADGSARFISENIDLDVYRALGSIGGGEVVGEY</sequence>
<dbReference type="PANTHER" id="PTHR30093:SF2">
    <property type="entry name" value="TYPE II SECRETION SYSTEM PROTEIN H"/>
    <property type="match status" value="1"/>
</dbReference>
<keyword evidence="2" id="KW-1133">Transmembrane helix</keyword>
<name>A0A1P8WJ44_9PLAN</name>
<organism evidence="4 5">
    <name type="scientific">Fuerstiella marisgermanici</name>
    <dbReference type="NCBI Taxonomy" id="1891926"/>
    <lineage>
        <taxon>Bacteria</taxon>
        <taxon>Pseudomonadati</taxon>
        <taxon>Planctomycetota</taxon>
        <taxon>Planctomycetia</taxon>
        <taxon>Planctomycetales</taxon>
        <taxon>Planctomycetaceae</taxon>
        <taxon>Fuerstiella</taxon>
    </lineage>
</organism>
<reference evidence="4 5" key="1">
    <citation type="journal article" date="2016" name="Front. Microbiol.">
        <title>Fuerstia marisgermanicae gen. nov., sp. nov., an Unusual Member of the Phylum Planctomycetes from the German Wadden Sea.</title>
        <authorList>
            <person name="Kohn T."/>
            <person name="Heuer A."/>
            <person name="Jogler M."/>
            <person name="Vollmers J."/>
            <person name="Boedeker C."/>
            <person name="Bunk B."/>
            <person name="Rast P."/>
            <person name="Borchert D."/>
            <person name="Glockner I."/>
            <person name="Freese H.M."/>
            <person name="Klenk H.P."/>
            <person name="Overmann J."/>
            <person name="Kaster A.K."/>
            <person name="Rohde M."/>
            <person name="Wiegand S."/>
            <person name="Jogler C."/>
        </authorList>
    </citation>
    <scope>NUCLEOTIDE SEQUENCE [LARGE SCALE GENOMIC DNA]</scope>
    <source>
        <strain evidence="4 5">NH11</strain>
    </source>
</reference>